<dbReference type="AlphaFoldDB" id="A0AAN4T7C9"/>
<dbReference type="Gene3D" id="3.90.660.10">
    <property type="match status" value="1"/>
</dbReference>
<protein>
    <submittedName>
        <fullName evidence="4">Polyamine oxidase</fullName>
    </submittedName>
</protein>
<evidence type="ECO:0000259" key="3">
    <source>
        <dbReference type="Pfam" id="PF01593"/>
    </source>
</evidence>
<dbReference type="PANTHER" id="PTHR10742:SF313">
    <property type="entry name" value="AMINE OXIDASE"/>
    <property type="match status" value="1"/>
</dbReference>
<dbReference type="SUPFAM" id="SSF54373">
    <property type="entry name" value="FAD-linked reductases, C-terminal domain"/>
    <property type="match status" value="1"/>
</dbReference>
<keyword evidence="1" id="KW-0175">Coiled coil</keyword>
<feature type="compositionally biased region" description="Acidic residues" evidence="2">
    <location>
        <begin position="287"/>
        <end position="299"/>
    </location>
</feature>
<dbReference type="GO" id="GO:0006598">
    <property type="term" value="P:polyamine catabolic process"/>
    <property type="evidence" value="ECO:0007669"/>
    <property type="project" value="TreeGrafter"/>
</dbReference>
<sequence>MSGLEFIGIAASILQIADLGATVSVKLCTFYRQLKSADQSAHSLSSEVALTCSILRQLGENLKQDEQTRLYSAQAFDTAQEVLRECEKVFRRISAAVDESRADATKNAIQRAARRLGFVLMERELDLLRGNLERLKSTMLLLLNVIMYAGQLRSRAESSVLKEQRGLIQMLAEEKKASEARFDQLVKALESVDINSQGSAGQDTLPPYESLAQEDALRELRTYHQLVKQLLQEVDACRSGIERSRHLRIRNGVVKVHAAEVEEFRRVHGDIVTRLFEDPLFSLSPETEVETQSQEDDKTEAERPQPKEAIAKRRRLDEFTRHTSFPPEAYERDRLPLEPSDFNPYAGQIEHSAPSMEMVNERINAYRARGRAFCDYEGTTEHVRPRIGSNMASVRAPSEGQSNTRAIGRQINHIAQQQQAQQQQAPPRSEITPSERYMFEVDAITVPATKTEEVRKTVDAQALANASIDDFLILEYRDRLGGRLRHEEFGEDENGNPYVVELGANWPQARKHNLTVTHSNYSSIRTYNETGFIDYRHLLREYAEAYRTASKEAGRIMTENLQDQTARTGLALAGWRPRKDDSAAQAVEWWNWDWESAQTPDTSSLVFGLAAENITFQQFGARNELVIDPRGYSAIINGEAATFLYSENGDPRMDPRVRLQTQVTEIEYSDKGVTIRNSDGSCVEAAYAICTFSLGVLQNDAVNFRPALPGWKQTAIHKYTMGTYTKIFMQFEEMFWPNDTQFFLYASPTTRGYFPVFQSLSMEGFLPGSNILFVTVVDAEAYRVERQSDAETQAEILDVLRQMFPDKQVPEPKAFFYPRWSEEPWAYGSYSNWPVGTTLEIHQNLRANVQRLWFAGEATSSAYFGFAHGAWYEGKEVGEHVAALLQGKCVTLQGQKACGERRHYEVLHGTTPLEAYNAINGWPMSRDELTTQRPRLSSKLRRIVSDACLASQPAVWASRTWTTSAFTAEAVASDGDTLADACGTGKTTTTIPVLWYASLARLSAVVRLLSLVAVISGTVPVRTPQILPSVVATPSMASALIDTWLAEFRAQRDVERIKARMTPGHSKLESHSYRRSHSTANSTKPPVILSYEPPDAIAKLIIDPTCRRRPRAPTHVLQRRRTQTIINRPKLPLEIATSYFADFIGPTVEDELYAKEPNASPNFVGRLRLHKEWWFGQSDGQVREVFIAGVSRTPRRVVIKN</sequence>
<feature type="region of interest" description="Disordered" evidence="2">
    <location>
        <begin position="283"/>
        <end position="337"/>
    </location>
</feature>
<feature type="domain" description="Amine oxidase" evidence="3">
    <location>
        <begin position="460"/>
        <end position="877"/>
    </location>
</feature>
<gene>
    <name evidence="4" type="ORF">ALT_0995</name>
</gene>
<dbReference type="Proteomes" id="UP000051487">
    <property type="component" value="Unassembled WGS sequence"/>
</dbReference>
<evidence type="ECO:0000256" key="2">
    <source>
        <dbReference type="SAM" id="MobiDB-lite"/>
    </source>
</evidence>
<feature type="coiled-coil region" evidence="1">
    <location>
        <begin position="118"/>
        <end position="181"/>
    </location>
</feature>
<dbReference type="InterPro" id="IPR036188">
    <property type="entry name" value="FAD/NAD-bd_sf"/>
</dbReference>
<feature type="compositionally biased region" description="Basic and acidic residues" evidence="2">
    <location>
        <begin position="300"/>
        <end position="321"/>
    </location>
</feature>
<evidence type="ECO:0000313" key="5">
    <source>
        <dbReference type="Proteomes" id="UP000051487"/>
    </source>
</evidence>
<dbReference type="PANTHER" id="PTHR10742">
    <property type="entry name" value="FLAVIN MONOAMINE OXIDASE"/>
    <property type="match status" value="1"/>
</dbReference>
<evidence type="ECO:0000256" key="1">
    <source>
        <dbReference type="SAM" id="Coils"/>
    </source>
</evidence>
<accession>A0AAN4T7C9</accession>
<dbReference type="InterPro" id="IPR050281">
    <property type="entry name" value="Flavin_monoamine_oxidase"/>
</dbReference>
<dbReference type="Pfam" id="PF01593">
    <property type="entry name" value="Amino_oxidase"/>
    <property type="match status" value="1"/>
</dbReference>
<name>A0AAN4T7C9_ASPLE</name>
<comment type="caution">
    <text evidence="4">The sequence shown here is derived from an EMBL/GenBank/DDBJ whole genome shotgun (WGS) entry which is preliminary data.</text>
</comment>
<dbReference type="GO" id="GO:0016491">
    <property type="term" value="F:oxidoreductase activity"/>
    <property type="evidence" value="ECO:0007669"/>
    <property type="project" value="InterPro"/>
</dbReference>
<dbReference type="Gene3D" id="3.50.50.60">
    <property type="entry name" value="FAD/NAD(P)-binding domain"/>
    <property type="match status" value="1"/>
</dbReference>
<evidence type="ECO:0000313" key="4">
    <source>
        <dbReference type="EMBL" id="GAQ03674.1"/>
    </source>
</evidence>
<proteinExistence type="predicted"/>
<dbReference type="EMBL" id="BCLY01000001">
    <property type="protein sequence ID" value="GAQ03674.1"/>
    <property type="molecule type" value="Genomic_DNA"/>
</dbReference>
<reference evidence="4 5" key="1">
    <citation type="submission" date="2015-11" db="EMBL/GenBank/DDBJ databases">
        <title>Aspergillus lentulus strain IFM 54703T.</title>
        <authorList>
            <person name="Kusuya Y."/>
            <person name="Sakai K."/>
            <person name="Kamei K."/>
            <person name="Takahashi H."/>
            <person name="Yaguchi T."/>
        </authorList>
    </citation>
    <scope>NUCLEOTIDE SEQUENCE [LARGE SCALE GENOMIC DNA]</scope>
    <source>
        <strain evidence="4 5">IFM 54703</strain>
    </source>
</reference>
<organism evidence="4 5">
    <name type="scientific">Aspergillus lentulus</name>
    <dbReference type="NCBI Taxonomy" id="293939"/>
    <lineage>
        <taxon>Eukaryota</taxon>
        <taxon>Fungi</taxon>
        <taxon>Dikarya</taxon>
        <taxon>Ascomycota</taxon>
        <taxon>Pezizomycotina</taxon>
        <taxon>Eurotiomycetes</taxon>
        <taxon>Eurotiomycetidae</taxon>
        <taxon>Eurotiales</taxon>
        <taxon>Aspergillaceae</taxon>
        <taxon>Aspergillus</taxon>
        <taxon>Aspergillus subgen. Fumigati</taxon>
    </lineage>
</organism>
<dbReference type="InterPro" id="IPR002937">
    <property type="entry name" value="Amino_oxidase"/>
</dbReference>
<feature type="region of interest" description="Disordered" evidence="2">
    <location>
        <begin position="1060"/>
        <end position="1085"/>
    </location>
</feature>
<dbReference type="SUPFAM" id="SSF51905">
    <property type="entry name" value="FAD/NAD(P)-binding domain"/>
    <property type="match status" value="1"/>
</dbReference>